<gene>
    <name evidence="14" type="primary">folC</name>
    <name evidence="14" type="ORF">SH1V18_04780</name>
</gene>
<dbReference type="Gene3D" id="3.90.190.20">
    <property type="entry name" value="Mur ligase, C-terminal domain"/>
    <property type="match status" value="1"/>
</dbReference>
<keyword evidence="7 11" id="KW-0067">ATP-binding</keyword>
<evidence type="ECO:0000313" key="15">
    <source>
        <dbReference type="Proteomes" id="UP001144256"/>
    </source>
</evidence>
<sequence>MNYKEACKYILNIPKFGKKSGLENIKILLDLLDNPQKELKFIHVAGTNGKGSVCTMLSYILCEHGYKTGLFTSPHLINMNERIKINNIDIDNEDFINALVQVKNKIEYMVEQGYNHPTFFEVLVAMAFVYYNNNNVEYVILETGLGGRLDSTNIIENPVVSVITSIGYDHIAILGNTIEEIAREKAGIIKHGRPTVLYYDKKEVFNTISIECSNKKSKLYSYNDFNYGILKRTKKNIDFSINNKYYNYNEVYLNTIANYQIINISIALTTVEVLINEGIDLNRKSILQALKKFTWPGRMEYVMDNMLIDGAHNVQGIRMFVKDINNLYKNTELSILYTSLKDKPYKEMISELKKCNNINRMILTQMNSDRATDANLLGEYCKEIGFKDIYTITDIDDAVEYAISLSNEGRMVCCIGSLYLVGYIKSKMKEEAQYD</sequence>
<feature type="domain" description="Mur ligase central" evidence="13">
    <location>
        <begin position="44"/>
        <end position="270"/>
    </location>
</feature>
<dbReference type="FunFam" id="3.40.1190.10:FF:000011">
    <property type="entry name" value="Folylpolyglutamate synthase/dihydrofolate synthase"/>
    <property type="match status" value="1"/>
</dbReference>
<evidence type="ECO:0000256" key="5">
    <source>
        <dbReference type="ARBA" id="ARBA00022723"/>
    </source>
</evidence>
<dbReference type="PROSITE" id="PS01012">
    <property type="entry name" value="FOLYLPOLYGLU_SYNT_2"/>
    <property type="match status" value="1"/>
</dbReference>
<keyword evidence="5" id="KW-0479">Metal-binding</keyword>
<dbReference type="SUPFAM" id="SSF53244">
    <property type="entry name" value="MurD-like peptide ligases, peptide-binding domain"/>
    <property type="match status" value="1"/>
</dbReference>
<protein>
    <recommendedName>
        <fullName evidence="3">tetrahydrofolate synthase</fullName>
        <ecNumber evidence="3">6.3.2.17</ecNumber>
    </recommendedName>
    <alternativeName>
        <fullName evidence="9">Tetrahydrofolylpolyglutamate synthase</fullName>
    </alternativeName>
</protein>
<comment type="cofactor">
    <cofactor evidence="1">
        <name>Mg(2+)</name>
        <dbReference type="ChEBI" id="CHEBI:18420"/>
    </cofactor>
</comment>
<evidence type="ECO:0000256" key="9">
    <source>
        <dbReference type="ARBA" id="ARBA00030592"/>
    </source>
</evidence>
<evidence type="ECO:0000256" key="11">
    <source>
        <dbReference type="PIRNR" id="PIRNR001563"/>
    </source>
</evidence>
<dbReference type="Pfam" id="PF08245">
    <property type="entry name" value="Mur_ligase_M"/>
    <property type="match status" value="1"/>
</dbReference>
<keyword evidence="6 11" id="KW-0547">Nucleotide-binding</keyword>
<dbReference type="Gene3D" id="3.40.1190.10">
    <property type="entry name" value="Mur-like, catalytic domain"/>
    <property type="match status" value="1"/>
</dbReference>
<dbReference type="RefSeq" id="WP_281811856.1">
    <property type="nucleotide sequence ID" value="NZ_BRLB01000001.1"/>
</dbReference>
<dbReference type="PIRSF" id="PIRSF001563">
    <property type="entry name" value="Folylpolyglu_synth"/>
    <property type="match status" value="1"/>
</dbReference>
<dbReference type="InterPro" id="IPR036615">
    <property type="entry name" value="Mur_ligase_C_dom_sf"/>
</dbReference>
<dbReference type="PROSITE" id="PS01011">
    <property type="entry name" value="FOLYLPOLYGLU_SYNT_1"/>
    <property type="match status" value="1"/>
</dbReference>
<dbReference type="InterPro" id="IPR013221">
    <property type="entry name" value="Mur_ligase_cen"/>
</dbReference>
<dbReference type="InterPro" id="IPR018109">
    <property type="entry name" value="Folylpolyglutamate_synth_CS"/>
</dbReference>
<dbReference type="EC" id="6.3.2.17" evidence="3"/>
<evidence type="ECO:0000256" key="7">
    <source>
        <dbReference type="ARBA" id="ARBA00022840"/>
    </source>
</evidence>
<dbReference type="InterPro" id="IPR001645">
    <property type="entry name" value="Folylpolyglutamate_synth"/>
</dbReference>
<dbReference type="SUPFAM" id="SSF53623">
    <property type="entry name" value="MurD-like peptide ligases, catalytic domain"/>
    <property type="match status" value="1"/>
</dbReference>
<proteinExistence type="inferred from homology"/>
<dbReference type="PANTHER" id="PTHR11136">
    <property type="entry name" value="FOLYLPOLYGLUTAMATE SYNTHASE-RELATED"/>
    <property type="match status" value="1"/>
</dbReference>
<dbReference type="Proteomes" id="UP001144256">
    <property type="component" value="Unassembled WGS sequence"/>
</dbReference>
<dbReference type="EMBL" id="BRLB01000001">
    <property type="protein sequence ID" value="GKX27998.1"/>
    <property type="molecule type" value="Genomic_DNA"/>
</dbReference>
<dbReference type="InterPro" id="IPR036565">
    <property type="entry name" value="Mur-like_cat_sf"/>
</dbReference>
<dbReference type="GO" id="GO:0008841">
    <property type="term" value="F:dihydrofolate synthase activity"/>
    <property type="evidence" value="ECO:0007669"/>
    <property type="project" value="TreeGrafter"/>
</dbReference>
<comment type="caution">
    <text evidence="14">The sequence shown here is derived from an EMBL/GenBank/DDBJ whole genome shotgun (WGS) entry which is preliminary data.</text>
</comment>
<name>A0A9W5Y906_9FIRM</name>
<dbReference type="GO" id="GO:0005737">
    <property type="term" value="C:cytoplasm"/>
    <property type="evidence" value="ECO:0007669"/>
    <property type="project" value="TreeGrafter"/>
</dbReference>
<evidence type="ECO:0000259" key="12">
    <source>
        <dbReference type="Pfam" id="PF02875"/>
    </source>
</evidence>
<feature type="domain" description="Mur ligase C-terminal" evidence="12">
    <location>
        <begin position="297"/>
        <end position="417"/>
    </location>
</feature>
<keyword evidence="15" id="KW-1185">Reference proteome</keyword>
<evidence type="ECO:0000259" key="13">
    <source>
        <dbReference type="Pfam" id="PF08245"/>
    </source>
</evidence>
<dbReference type="GO" id="GO:0005524">
    <property type="term" value="F:ATP binding"/>
    <property type="evidence" value="ECO:0007669"/>
    <property type="project" value="UniProtKB-KW"/>
</dbReference>
<keyword evidence="8" id="KW-0460">Magnesium</keyword>
<dbReference type="Pfam" id="PF02875">
    <property type="entry name" value="Mur_ligase_C"/>
    <property type="match status" value="1"/>
</dbReference>
<dbReference type="AlphaFoldDB" id="A0A9W5Y906"/>
<evidence type="ECO:0000256" key="2">
    <source>
        <dbReference type="ARBA" id="ARBA00008276"/>
    </source>
</evidence>
<accession>A0A9W5Y906</accession>
<reference evidence="14" key="1">
    <citation type="submission" date="2022-06" db="EMBL/GenBank/DDBJ databases">
        <title>Vallitalea longa sp. nov., an anaerobic bacterium isolated from marine sediment.</title>
        <authorList>
            <person name="Hirano S."/>
            <person name="Terahara T."/>
            <person name="Mori K."/>
            <person name="Hamada M."/>
            <person name="Matsumoto R."/>
            <person name="Kobayashi T."/>
        </authorList>
    </citation>
    <scope>NUCLEOTIDE SEQUENCE</scope>
    <source>
        <strain evidence="14">SH18-1</strain>
    </source>
</reference>
<evidence type="ECO:0000256" key="4">
    <source>
        <dbReference type="ARBA" id="ARBA00022598"/>
    </source>
</evidence>
<evidence type="ECO:0000256" key="3">
    <source>
        <dbReference type="ARBA" id="ARBA00013025"/>
    </source>
</evidence>
<dbReference type="GO" id="GO:0046872">
    <property type="term" value="F:metal ion binding"/>
    <property type="evidence" value="ECO:0007669"/>
    <property type="project" value="UniProtKB-KW"/>
</dbReference>
<dbReference type="NCBIfam" id="TIGR01499">
    <property type="entry name" value="folC"/>
    <property type="match status" value="1"/>
</dbReference>
<organism evidence="14 15">
    <name type="scientific">Vallitalea longa</name>
    <dbReference type="NCBI Taxonomy" id="2936439"/>
    <lineage>
        <taxon>Bacteria</taxon>
        <taxon>Bacillati</taxon>
        <taxon>Bacillota</taxon>
        <taxon>Clostridia</taxon>
        <taxon>Lachnospirales</taxon>
        <taxon>Vallitaleaceae</taxon>
        <taxon>Vallitalea</taxon>
    </lineage>
</organism>
<dbReference type="InterPro" id="IPR004101">
    <property type="entry name" value="Mur_ligase_C"/>
</dbReference>
<evidence type="ECO:0000256" key="6">
    <source>
        <dbReference type="ARBA" id="ARBA00022741"/>
    </source>
</evidence>
<evidence type="ECO:0000313" key="14">
    <source>
        <dbReference type="EMBL" id="GKX27998.1"/>
    </source>
</evidence>
<evidence type="ECO:0000256" key="8">
    <source>
        <dbReference type="ARBA" id="ARBA00022842"/>
    </source>
</evidence>
<comment type="similarity">
    <text evidence="2 11">Belongs to the folylpolyglutamate synthase family.</text>
</comment>
<keyword evidence="4 11" id="KW-0436">Ligase</keyword>
<dbReference type="PANTHER" id="PTHR11136:SF0">
    <property type="entry name" value="DIHYDROFOLATE SYNTHETASE-RELATED"/>
    <property type="match status" value="1"/>
</dbReference>
<dbReference type="GO" id="GO:0004326">
    <property type="term" value="F:tetrahydrofolylpolyglutamate synthase activity"/>
    <property type="evidence" value="ECO:0007669"/>
    <property type="project" value="UniProtKB-EC"/>
</dbReference>
<evidence type="ECO:0000256" key="1">
    <source>
        <dbReference type="ARBA" id="ARBA00001946"/>
    </source>
</evidence>
<evidence type="ECO:0000256" key="10">
    <source>
        <dbReference type="ARBA" id="ARBA00047493"/>
    </source>
</evidence>
<comment type="catalytic activity">
    <reaction evidence="10">
        <text>(6S)-5,6,7,8-tetrahydrofolyl-(gamma-L-Glu)(n) + L-glutamate + ATP = (6S)-5,6,7,8-tetrahydrofolyl-(gamma-L-Glu)(n+1) + ADP + phosphate + H(+)</text>
        <dbReference type="Rhea" id="RHEA:10580"/>
        <dbReference type="Rhea" id="RHEA-COMP:14738"/>
        <dbReference type="Rhea" id="RHEA-COMP:14740"/>
        <dbReference type="ChEBI" id="CHEBI:15378"/>
        <dbReference type="ChEBI" id="CHEBI:29985"/>
        <dbReference type="ChEBI" id="CHEBI:30616"/>
        <dbReference type="ChEBI" id="CHEBI:43474"/>
        <dbReference type="ChEBI" id="CHEBI:141005"/>
        <dbReference type="ChEBI" id="CHEBI:456216"/>
        <dbReference type="EC" id="6.3.2.17"/>
    </reaction>
</comment>